<dbReference type="InterPro" id="IPR036508">
    <property type="entry name" value="Chitin-bd_dom_sf"/>
</dbReference>
<feature type="domain" description="Chitin-binding type-2" evidence="3">
    <location>
        <begin position="151"/>
        <end position="205"/>
    </location>
</feature>
<accession>A0A8B7N8G7</accession>
<dbReference type="OrthoDB" id="6358202at2759"/>
<feature type="chain" id="PRO_5034959227" evidence="2">
    <location>
        <begin position="24"/>
        <end position="284"/>
    </location>
</feature>
<dbReference type="GO" id="GO:0005576">
    <property type="term" value="C:extracellular region"/>
    <property type="evidence" value="ECO:0007669"/>
    <property type="project" value="InterPro"/>
</dbReference>
<dbReference type="AlphaFoldDB" id="A0A8B7N8G7"/>
<dbReference type="PROSITE" id="PS50940">
    <property type="entry name" value="CHIT_BIND_II"/>
    <property type="match status" value="2"/>
</dbReference>
<dbReference type="SMART" id="SM00494">
    <property type="entry name" value="ChtBD2"/>
    <property type="match status" value="2"/>
</dbReference>
<dbReference type="OMA" id="TTTPYWW"/>
<gene>
    <name evidence="5" type="primary">LOC108667669</name>
</gene>
<sequence>MDLSCVWPLALLLLCSATVGSCADACTATCTGHSPGTFVSDPTDCHKYYGCQENGELTDVAFTCPDGYYFSTSYGKCVVESSPCKSVCPLPRCSLTCHVDFKVLVYPGDCTKFQVCTPDGGLSTGVCQIDKPYFDGRECQSNPDHCCDPCTPKCNYPGTQIVDPYNCTNYYFCEDYYNYEANSCRKGMHFDPVTEKCVDGEQCKNVCPINPPTTTTEETTTPEPTTTTPYWWETTTPYWWPTTTPYWWTTPFGELESEKDGNKHVAPAQVSRSRHGKAMEKPQQ</sequence>
<dbReference type="SUPFAM" id="SSF57625">
    <property type="entry name" value="Invertebrate chitin-binding proteins"/>
    <property type="match status" value="2"/>
</dbReference>
<feature type="region of interest" description="Disordered" evidence="1">
    <location>
        <begin position="257"/>
        <end position="284"/>
    </location>
</feature>
<feature type="signal peptide" evidence="2">
    <location>
        <begin position="1"/>
        <end position="23"/>
    </location>
</feature>
<evidence type="ECO:0000256" key="2">
    <source>
        <dbReference type="SAM" id="SignalP"/>
    </source>
</evidence>
<dbReference type="Gene3D" id="2.170.140.10">
    <property type="entry name" value="Chitin binding domain"/>
    <property type="match status" value="1"/>
</dbReference>
<evidence type="ECO:0000313" key="5">
    <source>
        <dbReference type="RefSeq" id="XP_018010202.1"/>
    </source>
</evidence>
<keyword evidence="4" id="KW-1185">Reference proteome</keyword>
<name>A0A8B7N8G7_HYAAZ</name>
<evidence type="ECO:0000256" key="1">
    <source>
        <dbReference type="SAM" id="MobiDB-lite"/>
    </source>
</evidence>
<dbReference type="GO" id="GO:0008061">
    <property type="term" value="F:chitin binding"/>
    <property type="evidence" value="ECO:0007669"/>
    <property type="project" value="InterPro"/>
</dbReference>
<dbReference type="InterPro" id="IPR002557">
    <property type="entry name" value="Chitin-bd_dom"/>
</dbReference>
<evidence type="ECO:0000259" key="3">
    <source>
        <dbReference type="PROSITE" id="PS50940"/>
    </source>
</evidence>
<dbReference type="KEGG" id="hazt:108667669"/>
<evidence type="ECO:0000313" key="4">
    <source>
        <dbReference type="Proteomes" id="UP000694843"/>
    </source>
</evidence>
<dbReference type="RefSeq" id="XP_018010202.1">
    <property type="nucleotide sequence ID" value="XM_018154713.2"/>
</dbReference>
<keyword evidence="2" id="KW-0732">Signal</keyword>
<dbReference type="GeneID" id="108667669"/>
<dbReference type="Pfam" id="PF01607">
    <property type="entry name" value="CBM_14"/>
    <property type="match status" value="2"/>
</dbReference>
<dbReference type="Proteomes" id="UP000694843">
    <property type="component" value="Unplaced"/>
</dbReference>
<feature type="domain" description="Chitin-binding type-2" evidence="3">
    <location>
        <begin position="27"/>
        <end position="86"/>
    </location>
</feature>
<protein>
    <submittedName>
        <fullName evidence="5">Uncharacterized protein LOC108667669</fullName>
    </submittedName>
</protein>
<organism evidence="4 5">
    <name type="scientific">Hyalella azteca</name>
    <name type="common">Amphipod</name>
    <dbReference type="NCBI Taxonomy" id="294128"/>
    <lineage>
        <taxon>Eukaryota</taxon>
        <taxon>Metazoa</taxon>
        <taxon>Ecdysozoa</taxon>
        <taxon>Arthropoda</taxon>
        <taxon>Crustacea</taxon>
        <taxon>Multicrustacea</taxon>
        <taxon>Malacostraca</taxon>
        <taxon>Eumalacostraca</taxon>
        <taxon>Peracarida</taxon>
        <taxon>Amphipoda</taxon>
        <taxon>Senticaudata</taxon>
        <taxon>Talitrida</taxon>
        <taxon>Talitroidea</taxon>
        <taxon>Hyalellidae</taxon>
        <taxon>Hyalella</taxon>
    </lineage>
</organism>
<proteinExistence type="predicted"/>
<reference evidence="5" key="1">
    <citation type="submission" date="2025-08" db="UniProtKB">
        <authorList>
            <consortium name="RefSeq"/>
        </authorList>
    </citation>
    <scope>IDENTIFICATION</scope>
    <source>
        <tissue evidence="5">Whole organism</tissue>
    </source>
</reference>